<evidence type="ECO:0000313" key="3">
    <source>
        <dbReference type="EMBL" id="KGM48092.1"/>
    </source>
</evidence>
<keyword evidence="4" id="KW-1185">Reference proteome</keyword>
<evidence type="ECO:0000256" key="1">
    <source>
        <dbReference type="SAM" id="Phobius"/>
    </source>
</evidence>
<keyword evidence="1" id="KW-0812">Transmembrane</keyword>
<keyword evidence="1" id="KW-1133">Transmembrane helix</keyword>
<organism evidence="3 4">
    <name type="scientific">Pseudooceanicola atlanticus</name>
    <dbReference type="NCBI Taxonomy" id="1461694"/>
    <lineage>
        <taxon>Bacteria</taxon>
        <taxon>Pseudomonadati</taxon>
        <taxon>Pseudomonadota</taxon>
        <taxon>Alphaproteobacteria</taxon>
        <taxon>Rhodobacterales</taxon>
        <taxon>Paracoccaceae</taxon>
        <taxon>Pseudooceanicola</taxon>
    </lineage>
</organism>
<dbReference type="STRING" id="1461694.ATO9_14010"/>
<proteinExistence type="predicted"/>
<dbReference type="InterPro" id="IPR012495">
    <property type="entry name" value="TadE-like_dom"/>
</dbReference>
<evidence type="ECO:0000259" key="2">
    <source>
        <dbReference type="Pfam" id="PF07811"/>
    </source>
</evidence>
<comment type="caution">
    <text evidence="3">The sequence shown here is derived from an EMBL/GenBank/DDBJ whole genome shotgun (WGS) entry which is preliminary data.</text>
</comment>
<dbReference type="Pfam" id="PF07811">
    <property type="entry name" value="TadE"/>
    <property type="match status" value="1"/>
</dbReference>
<feature type="domain" description="TadE-like" evidence="2">
    <location>
        <begin position="6"/>
        <end position="48"/>
    </location>
</feature>
<name>A0A0A0EFV8_9RHOB</name>
<accession>A0A0A0EFV8</accession>
<reference evidence="3 4" key="1">
    <citation type="journal article" date="2015" name="Antonie Van Leeuwenhoek">
        <title>Pseudooceanicola atlanticus gen. nov. sp. nov., isolated from surface seawater of the Atlantic Ocean and reclassification of Oceanicola batsensis, Oceanicola marinus, Oceanicola nitratireducens, Oceanicola nanhaiensis, Oceanicola antarcticus and Oceanicola flagellatus, as Pseudooceanicola batsensis comb. nov., Pseudooceanicola marinus comb. nov., Pseudooceanicola nitratireducens comb. nov., Pseudooceanicola nanhaiensis comb. nov., Pseudooceanicola antarcticus comb. nov., and Pseudooceanicola flagellatus comb. nov.</title>
        <authorList>
            <person name="Lai Q."/>
            <person name="Li G."/>
            <person name="Liu X."/>
            <person name="Du Y."/>
            <person name="Sun F."/>
            <person name="Shao Z."/>
        </authorList>
    </citation>
    <scope>NUCLEOTIDE SEQUENCE [LARGE SCALE GENOMIC DNA]</scope>
    <source>
        <strain evidence="3 4">22II-s11g</strain>
    </source>
</reference>
<dbReference type="RefSeq" id="WP_043750095.1">
    <property type="nucleotide sequence ID" value="NZ_AQQX01000005.1"/>
</dbReference>
<evidence type="ECO:0000313" key="4">
    <source>
        <dbReference type="Proteomes" id="UP000030004"/>
    </source>
</evidence>
<dbReference type="AlphaFoldDB" id="A0A0A0EFV8"/>
<dbReference type="EMBL" id="AQQX01000005">
    <property type="protein sequence ID" value="KGM48092.1"/>
    <property type="molecule type" value="Genomic_DNA"/>
</dbReference>
<feature type="transmembrane region" description="Helical" evidence="1">
    <location>
        <begin position="12"/>
        <end position="29"/>
    </location>
</feature>
<keyword evidence="1" id="KW-0472">Membrane</keyword>
<protein>
    <recommendedName>
        <fullName evidence="2">TadE-like domain-containing protein</fullName>
    </recommendedName>
</protein>
<gene>
    <name evidence="3" type="ORF">ATO9_14010</name>
</gene>
<dbReference type="OrthoDB" id="7873328at2"/>
<dbReference type="Proteomes" id="UP000030004">
    <property type="component" value="Unassembled WGS sequence"/>
</dbReference>
<sequence length="122" mass="13479">MRDTSGASTLEFVLWIPLILVMFATLLDFSHSFTVNSTMWNQARIAARGLSMHELTPTEAEALIRNGLQWTQHDVSVSIVEDRDQVSVTLRMPIAQSGVVNVATGTVPGDWVARVAMLREPV</sequence>